<dbReference type="InterPro" id="IPR012902">
    <property type="entry name" value="N_methyl_site"/>
</dbReference>
<dbReference type="RefSeq" id="WP_046560463.1">
    <property type="nucleotide sequence ID" value="NZ_CP010975.1"/>
</dbReference>
<dbReference type="PATRIC" id="fig|914150.5.peg.273"/>
<dbReference type="InterPro" id="IPR045584">
    <property type="entry name" value="Pilin-like"/>
</dbReference>
<dbReference type="GO" id="GO:0005886">
    <property type="term" value="C:plasma membrane"/>
    <property type="evidence" value="ECO:0007669"/>
    <property type="project" value="UniProtKB-SubCell"/>
</dbReference>
<dbReference type="OrthoDB" id="9795612at2"/>
<dbReference type="Pfam" id="PF07963">
    <property type="entry name" value="N_methyl"/>
    <property type="match status" value="1"/>
</dbReference>
<evidence type="ECO:0000313" key="12">
    <source>
        <dbReference type="EMBL" id="AKE51256.1"/>
    </source>
</evidence>
<evidence type="ECO:0000313" key="13">
    <source>
        <dbReference type="Proteomes" id="UP000034071"/>
    </source>
</evidence>
<evidence type="ECO:0000256" key="7">
    <source>
        <dbReference type="ARBA" id="ARBA00022692"/>
    </source>
</evidence>
<keyword evidence="4" id="KW-1003">Cell membrane</keyword>
<evidence type="ECO:0000256" key="4">
    <source>
        <dbReference type="ARBA" id="ARBA00022475"/>
    </source>
</evidence>
<dbReference type="InterPro" id="IPR010054">
    <property type="entry name" value="Type2_sec_GspG"/>
</dbReference>
<evidence type="ECO:0000256" key="1">
    <source>
        <dbReference type="ARBA" id="ARBA00004377"/>
    </source>
</evidence>
<feature type="transmembrane region" description="Helical" evidence="10">
    <location>
        <begin position="21"/>
        <end position="41"/>
    </location>
</feature>
<keyword evidence="13" id="KW-1185">Reference proteome</keyword>
<dbReference type="KEGG" id="kge:TQ33_0267"/>
<evidence type="ECO:0000256" key="2">
    <source>
        <dbReference type="ARBA" id="ARBA00009984"/>
    </source>
</evidence>
<dbReference type="InterPro" id="IPR013545">
    <property type="entry name" value="T2SS_protein-GspG_C"/>
</dbReference>
<name>A0A0F6RBL8_9GAMM</name>
<dbReference type="EMBL" id="CP010975">
    <property type="protein sequence ID" value="AKE51256.1"/>
    <property type="molecule type" value="Genomic_DNA"/>
</dbReference>
<dbReference type="HOGENOM" id="CLU_091705_2_1_6"/>
<keyword evidence="6" id="KW-0997">Cell inner membrane</keyword>
<dbReference type="Proteomes" id="UP000034071">
    <property type="component" value="Chromosome"/>
</dbReference>
<evidence type="ECO:0000256" key="9">
    <source>
        <dbReference type="ARBA" id="ARBA00023136"/>
    </source>
</evidence>
<evidence type="ECO:0000256" key="8">
    <source>
        <dbReference type="ARBA" id="ARBA00022989"/>
    </source>
</evidence>
<organism evidence="12 13">
    <name type="scientific">Kangiella geojedonensis</name>
    <dbReference type="NCBI Taxonomy" id="914150"/>
    <lineage>
        <taxon>Bacteria</taxon>
        <taxon>Pseudomonadati</taxon>
        <taxon>Pseudomonadota</taxon>
        <taxon>Gammaproteobacteria</taxon>
        <taxon>Kangiellales</taxon>
        <taxon>Kangiellaceae</taxon>
        <taxon>Kangiella</taxon>
    </lineage>
</organism>
<dbReference type="NCBIfam" id="TIGR02532">
    <property type="entry name" value="IV_pilin_GFxxxE"/>
    <property type="match status" value="1"/>
</dbReference>
<keyword evidence="9 10" id="KW-0472">Membrane</keyword>
<dbReference type="GO" id="GO:0015628">
    <property type="term" value="P:protein secretion by the type II secretion system"/>
    <property type="evidence" value="ECO:0007669"/>
    <property type="project" value="InterPro"/>
</dbReference>
<comment type="subcellular location">
    <subcellularLocation>
        <location evidence="1">Cell inner membrane</location>
        <topology evidence="1">Single-pass membrane protein</topology>
    </subcellularLocation>
</comment>
<feature type="domain" description="Type II secretion system protein GspG C-terminal" evidence="11">
    <location>
        <begin position="39"/>
        <end position="149"/>
    </location>
</feature>
<dbReference type="PRINTS" id="PR00813">
    <property type="entry name" value="BCTERIALGSPG"/>
</dbReference>
<keyword evidence="7 10" id="KW-0812">Transmembrane</keyword>
<keyword evidence="8 10" id="KW-1133">Transmembrane helix</keyword>
<evidence type="ECO:0000256" key="3">
    <source>
        <dbReference type="ARBA" id="ARBA00020042"/>
    </source>
</evidence>
<sequence>MKRLKTYKMKKQVKGFTLTEILIALAIVAIMGTFVTLSLMGNVDKANLQKLKGDLNTLKTALNSYKIDNGFYPSTEQGLTALIRRPTSDPIPQNYQSSGYLGSSAVPKDPWKRDYIYIYPGRHDDFDLYTLGNDGREGGEGENKDIGTWNLHEANFNTENQ</sequence>
<evidence type="ECO:0000256" key="6">
    <source>
        <dbReference type="ARBA" id="ARBA00022519"/>
    </source>
</evidence>
<dbReference type="AlphaFoldDB" id="A0A0F6RBL8"/>
<gene>
    <name evidence="12" type="ORF">TQ33_0267</name>
</gene>
<dbReference type="NCBIfam" id="TIGR01710">
    <property type="entry name" value="typeII_sec_gspG"/>
    <property type="match status" value="1"/>
</dbReference>
<comment type="similarity">
    <text evidence="2">Belongs to the GSP G family.</text>
</comment>
<dbReference type="STRING" id="914150.TQ33_0267"/>
<dbReference type="SUPFAM" id="SSF54523">
    <property type="entry name" value="Pili subunits"/>
    <property type="match status" value="1"/>
</dbReference>
<accession>A0A0F6RBL8</accession>
<evidence type="ECO:0000256" key="10">
    <source>
        <dbReference type="SAM" id="Phobius"/>
    </source>
</evidence>
<proteinExistence type="inferred from homology"/>
<keyword evidence="5" id="KW-0488">Methylation</keyword>
<protein>
    <recommendedName>
        <fullName evidence="3">Type II secretion system core protein G</fullName>
    </recommendedName>
</protein>
<evidence type="ECO:0000259" key="11">
    <source>
        <dbReference type="Pfam" id="PF08334"/>
    </source>
</evidence>
<evidence type="ECO:0000256" key="5">
    <source>
        <dbReference type="ARBA" id="ARBA00022481"/>
    </source>
</evidence>
<dbReference type="Pfam" id="PF08334">
    <property type="entry name" value="T2SSG"/>
    <property type="match status" value="1"/>
</dbReference>
<dbReference type="InterPro" id="IPR000983">
    <property type="entry name" value="Bac_GSPG_pilin"/>
</dbReference>
<reference evidence="12 13" key="1">
    <citation type="submission" date="2015-02" db="EMBL/GenBank/DDBJ databases">
        <title>Complete genome sequence of Kangiella geojedonensis strain YCS-5T.</title>
        <authorList>
            <person name="Kim K.M."/>
        </authorList>
    </citation>
    <scope>NUCLEOTIDE SEQUENCE [LARGE SCALE GENOMIC DNA]</scope>
    <source>
        <strain evidence="12 13">YCS-5</strain>
    </source>
</reference>
<dbReference type="GO" id="GO:0015627">
    <property type="term" value="C:type II protein secretion system complex"/>
    <property type="evidence" value="ECO:0007669"/>
    <property type="project" value="InterPro"/>
</dbReference>
<dbReference type="Gene3D" id="3.30.700.10">
    <property type="entry name" value="Glycoprotein, Type 4 Pilin"/>
    <property type="match status" value="1"/>
</dbReference>